<dbReference type="EMBL" id="KD177040">
    <property type="protein sequence ID" value="EMS54862.1"/>
    <property type="molecule type" value="Genomic_DNA"/>
</dbReference>
<reference evidence="1" key="1">
    <citation type="journal article" date="2013" name="Nature">
        <title>Draft genome of the wheat A-genome progenitor Triticum urartu.</title>
        <authorList>
            <person name="Ling H.Q."/>
            <person name="Zhao S."/>
            <person name="Liu D."/>
            <person name="Wang J."/>
            <person name="Sun H."/>
            <person name="Zhang C."/>
            <person name="Fan H."/>
            <person name="Li D."/>
            <person name="Dong L."/>
            <person name="Tao Y."/>
            <person name="Gao C."/>
            <person name="Wu H."/>
            <person name="Li Y."/>
            <person name="Cui Y."/>
            <person name="Guo X."/>
            <person name="Zheng S."/>
            <person name="Wang B."/>
            <person name="Yu K."/>
            <person name="Liang Q."/>
            <person name="Yang W."/>
            <person name="Lou X."/>
            <person name="Chen J."/>
            <person name="Feng M."/>
            <person name="Jian J."/>
            <person name="Zhang X."/>
            <person name="Luo G."/>
            <person name="Jiang Y."/>
            <person name="Liu J."/>
            <person name="Wang Z."/>
            <person name="Sha Y."/>
            <person name="Zhang B."/>
            <person name="Wu H."/>
            <person name="Tang D."/>
            <person name="Shen Q."/>
            <person name="Xue P."/>
            <person name="Zou S."/>
            <person name="Wang X."/>
            <person name="Liu X."/>
            <person name="Wang F."/>
            <person name="Yang Y."/>
            <person name="An X."/>
            <person name="Dong Z."/>
            <person name="Zhang K."/>
            <person name="Zhang X."/>
            <person name="Luo M.C."/>
            <person name="Dvorak J."/>
            <person name="Tong Y."/>
            <person name="Wang J."/>
            <person name="Yang H."/>
            <person name="Li Z."/>
            <person name="Wang D."/>
            <person name="Zhang A."/>
            <person name="Wang J."/>
        </authorList>
    </citation>
    <scope>NUCLEOTIDE SEQUENCE</scope>
</reference>
<organism evidence="1">
    <name type="scientific">Triticum urartu</name>
    <name type="common">Red wild einkorn</name>
    <name type="synonym">Crithodium urartu</name>
    <dbReference type="NCBI Taxonomy" id="4572"/>
    <lineage>
        <taxon>Eukaryota</taxon>
        <taxon>Viridiplantae</taxon>
        <taxon>Streptophyta</taxon>
        <taxon>Embryophyta</taxon>
        <taxon>Tracheophyta</taxon>
        <taxon>Spermatophyta</taxon>
        <taxon>Magnoliopsida</taxon>
        <taxon>Liliopsida</taxon>
        <taxon>Poales</taxon>
        <taxon>Poaceae</taxon>
        <taxon>BOP clade</taxon>
        <taxon>Pooideae</taxon>
        <taxon>Triticodae</taxon>
        <taxon>Triticeae</taxon>
        <taxon>Triticinae</taxon>
        <taxon>Triticum</taxon>
    </lineage>
</organism>
<sequence length="99" mass="10661">MALSSLLPEPALKSMGDGLGNHGSYVSYHSSSNVNKTPFSSICLPANRRHTSLPQQLLSMPALEAVSLSLSTETKHSRILSLCIYLGESLVDGFDKDIQ</sequence>
<protein>
    <submittedName>
        <fullName evidence="1">Uncharacterized protein</fullName>
    </submittedName>
</protein>
<evidence type="ECO:0000313" key="1">
    <source>
        <dbReference type="EMBL" id="EMS54862.1"/>
    </source>
</evidence>
<proteinExistence type="predicted"/>
<name>M7Z4E8_TRIUA</name>
<dbReference type="AlphaFoldDB" id="M7Z4E8"/>
<accession>M7Z4E8</accession>
<gene>
    <name evidence="1" type="ORF">TRIUR3_10187</name>
</gene>